<dbReference type="KEGG" id="dov:DSCO28_65200"/>
<reference evidence="1 2" key="1">
    <citation type="submission" date="2019-11" db="EMBL/GenBank/DDBJ databases">
        <title>Comparative genomics of hydrocarbon-degrading Desulfosarcina strains.</title>
        <authorList>
            <person name="Watanabe M."/>
            <person name="Kojima H."/>
            <person name="Fukui M."/>
        </authorList>
    </citation>
    <scope>NUCLEOTIDE SEQUENCE [LARGE SCALE GENOMIC DNA]</scope>
    <source>
        <strain evidence="1 2">28bB2T</strain>
    </source>
</reference>
<dbReference type="AlphaFoldDB" id="A0A5K8A0P5"/>
<sequence length="62" mass="7227">MVYFILGGFFVYLNTNVNLKNDCDIFVFFIFPIRPFSPPDSTLARVLVPTLSQHSLTYFYIL</sequence>
<protein>
    <submittedName>
        <fullName evidence="1">Uncharacterized protein</fullName>
    </submittedName>
</protein>
<proteinExistence type="predicted"/>
<accession>A0A5K8A0P5</accession>
<gene>
    <name evidence="1" type="ORF">DSCO28_65200</name>
</gene>
<evidence type="ECO:0000313" key="2">
    <source>
        <dbReference type="Proteomes" id="UP000425960"/>
    </source>
</evidence>
<dbReference type="EMBL" id="AP021876">
    <property type="protein sequence ID" value="BBO85954.1"/>
    <property type="molecule type" value="Genomic_DNA"/>
</dbReference>
<dbReference type="Proteomes" id="UP000425960">
    <property type="component" value="Chromosome"/>
</dbReference>
<name>A0A5K8A0P5_9BACT</name>
<evidence type="ECO:0000313" key="1">
    <source>
        <dbReference type="EMBL" id="BBO85954.1"/>
    </source>
</evidence>
<organism evidence="1 2">
    <name type="scientific">Desulfosarcina ovata subsp. sediminis</name>
    <dbReference type="NCBI Taxonomy" id="885957"/>
    <lineage>
        <taxon>Bacteria</taxon>
        <taxon>Pseudomonadati</taxon>
        <taxon>Thermodesulfobacteriota</taxon>
        <taxon>Desulfobacteria</taxon>
        <taxon>Desulfobacterales</taxon>
        <taxon>Desulfosarcinaceae</taxon>
        <taxon>Desulfosarcina</taxon>
    </lineage>
</organism>